<dbReference type="RefSeq" id="WP_146749736.1">
    <property type="nucleotide sequence ID" value="NZ_CADFFP010000001.1"/>
</dbReference>
<proteinExistence type="predicted"/>
<organism evidence="1 2">
    <name type="scientific">Paraburkholderia bryophila</name>
    <dbReference type="NCBI Taxonomy" id="420952"/>
    <lineage>
        <taxon>Bacteria</taxon>
        <taxon>Pseudomonadati</taxon>
        <taxon>Pseudomonadota</taxon>
        <taxon>Betaproteobacteria</taxon>
        <taxon>Burkholderiales</taxon>
        <taxon>Burkholderiaceae</taxon>
        <taxon>Paraburkholderia</taxon>
    </lineage>
</organism>
<dbReference type="Proteomes" id="UP000248918">
    <property type="component" value="Unassembled WGS sequence"/>
</dbReference>
<dbReference type="AlphaFoldDB" id="A0A329D722"/>
<dbReference type="EMBL" id="QLTK01000002">
    <property type="protein sequence ID" value="RAS38345.1"/>
    <property type="molecule type" value="Genomic_DNA"/>
</dbReference>
<comment type="caution">
    <text evidence="1">The sequence shown here is derived from an EMBL/GenBank/DDBJ whole genome shotgun (WGS) entry which is preliminary data.</text>
</comment>
<protein>
    <submittedName>
        <fullName evidence="1">Uncharacterized protein</fullName>
    </submittedName>
</protein>
<evidence type="ECO:0000313" key="2">
    <source>
        <dbReference type="Proteomes" id="UP000248918"/>
    </source>
</evidence>
<evidence type="ECO:0000313" key="1">
    <source>
        <dbReference type="EMBL" id="RAS38345.1"/>
    </source>
</evidence>
<sequence length="88" mass="9520">MAALRNYPGNATLSARPACDEIALSCAACVVGLVAELAFAAEFQPPALDFLYPGGMPRYILLTRKSRETGPPWKINCNWYSRALAADT</sequence>
<reference evidence="1 2" key="1">
    <citation type="submission" date="2018-06" db="EMBL/GenBank/DDBJ databases">
        <title>Genomic Encyclopedia of Type Strains, Phase III (KMG-III): the genomes of soil and plant-associated and newly described type strains.</title>
        <authorList>
            <person name="Whitman W."/>
        </authorList>
    </citation>
    <scope>NUCLEOTIDE SEQUENCE [LARGE SCALE GENOMIC DNA]</scope>
    <source>
        <strain evidence="1 2">LMG 23644</strain>
    </source>
</reference>
<name>A0A329D722_9BURK</name>
<gene>
    <name evidence="1" type="ORF">BX591_102643</name>
</gene>
<accession>A0A329D722</accession>